<dbReference type="GO" id="GO:0016705">
    <property type="term" value="F:oxidoreductase activity, acting on paired donors, with incorporation or reduction of molecular oxygen"/>
    <property type="evidence" value="ECO:0007669"/>
    <property type="project" value="InterPro"/>
</dbReference>
<name>A0A8K0RDD7_9PLEO</name>
<accession>A0A8K0RDD7</accession>
<evidence type="ECO:0000256" key="7">
    <source>
        <dbReference type="PIRSR" id="PIRSR602403-1"/>
    </source>
</evidence>
<evidence type="ECO:0000256" key="1">
    <source>
        <dbReference type="ARBA" id="ARBA00001971"/>
    </source>
</evidence>
<dbReference type="Gene3D" id="1.10.630.10">
    <property type="entry name" value="Cytochrome P450"/>
    <property type="match status" value="1"/>
</dbReference>
<dbReference type="GO" id="GO:0004497">
    <property type="term" value="F:monooxygenase activity"/>
    <property type="evidence" value="ECO:0007669"/>
    <property type="project" value="UniProtKB-KW"/>
</dbReference>
<gene>
    <name evidence="10" type="ORF">FB567DRAFT_288700</name>
</gene>
<dbReference type="GO" id="GO:0005506">
    <property type="term" value="F:iron ion binding"/>
    <property type="evidence" value="ECO:0007669"/>
    <property type="project" value="InterPro"/>
</dbReference>
<dbReference type="SUPFAM" id="SSF48264">
    <property type="entry name" value="Cytochrome P450"/>
    <property type="match status" value="1"/>
</dbReference>
<keyword evidence="8" id="KW-0503">Monooxygenase</keyword>
<keyword evidence="4 7" id="KW-0479">Metal-binding</keyword>
<comment type="caution">
    <text evidence="10">The sequence shown here is derived from an EMBL/GenBank/DDBJ whole genome shotgun (WGS) entry which is preliminary data.</text>
</comment>
<dbReference type="PANTHER" id="PTHR46206:SF7">
    <property type="entry name" value="P450, PUTATIVE (EUROFUNG)-RELATED"/>
    <property type="match status" value="1"/>
</dbReference>
<dbReference type="InterPro" id="IPR001128">
    <property type="entry name" value="Cyt_P450"/>
</dbReference>
<dbReference type="InterPro" id="IPR017972">
    <property type="entry name" value="Cyt_P450_CS"/>
</dbReference>
<dbReference type="AlphaFoldDB" id="A0A8K0RDD7"/>
<dbReference type="OrthoDB" id="1844152at2759"/>
<keyword evidence="9" id="KW-0812">Transmembrane</keyword>
<keyword evidence="11" id="KW-1185">Reference proteome</keyword>
<sequence length="523" mass="58696">MELNTTSTRPTLGIMEFQTFSGLAHTLQTAAVAALIFAVCACIPKLTYRAKLASLPTLGQSNSGEKHRQNYLSSAKSIYKEGYQKFKDCVFLVKTSDGEDCVVIPPALLQELRKLPDDVLSFPKAIDRGMETKYTKLIAESNLVAHTIKSDLTPALTRLNPTICGEVDVAMKHHLPECEDWTEVSINNKLIDIVARVSGRVFVGPDLCQAPEYLECGSKYTVFLIEAVRAIKQITPWLRPILVPRLPEIHRLRDMEARAARFLQPIVRERMEAQKNDPNWQKPDDMLQWLMDRSSEDGTSTVESLAKLQLGLIFAAIHTTTMSATNMLYTLAVTPEYIQPLREEIRAAMAEADGIITSRALQQMEKLDSYMKEVMRLWPPGITSFGRRVLKGITLSNGQHIPPGVMIEVPSHAIYSDSAYYPDGDTFDGFRHYKLRRGGAAADHARNQFVTTNDTNLAFGYGRHACPGRFFAANEIKMILARLILDFDVKMPGDAKERYKQMEHGKQNTPHPGKTLMLKRVVV</sequence>
<dbReference type="CDD" id="cd11041">
    <property type="entry name" value="CYP503A1-like"/>
    <property type="match status" value="1"/>
</dbReference>
<evidence type="ECO:0000256" key="4">
    <source>
        <dbReference type="ARBA" id="ARBA00022723"/>
    </source>
</evidence>
<comment type="similarity">
    <text evidence="3 8">Belongs to the cytochrome P450 family.</text>
</comment>
<evidence type="ECO:0000256" key="9">
    <source>
        <dbReference type="SAM" id="Phobius"/>
    </source>
</evidence>
<evidence type="ECO:0000313" key="11">
    <source>
        <dbReference type="Proteomes" id="UP000813461"/>
    </source>
</evidence>
<evidence type="ECO:0000256" key="8">
    <source>
        <dbReference type="RuleBase" id="RU000461"/>
    </source>
</evidence>
<proteinExistence type="inferred from homology"/>
<dbReference type="EMBL" id="JAGMVJ010000005">
    <property type="protein sequence ID" value="KAH7090346.1"/>
    <property type="molecule type" value="Genomic_DNA"/>
</dbReference>
<evidence type="ECO:0000256" key="5">
    <source>
        <dbReference type="ARBA" id="ARBA00023002"/>
    </source>
</evidence>
<dbReference type="PRINTS" id="PR00465">
    <property type="entry name" value="EP450IV"/>
</dbReference>
<organism evidence="10 11">
    <name type="scientific">Paraphoma chrysanthemicola</name>
    <dbReference type="NCBI Taxonomy" id="798071"/>
    <lineage>
        <taxon>Eukaryota</taxon>
        <taxon>Fungi</taxon>
        <taxon>Dikarya</taxon>
        <taxon>Ascomycota</taxon>
        <taxon>Pezizomycotina</taxon>
        <taxon>Dothideomycetes</taxon>
        <taxon>Pleosporomycetidae</taxon>
        <taxon>Pleosporales</taxon>
        <taxon>Pleosporineae</taxon>
        <taxon>Phaeosphaeriaceae</taxon>
        <taxon>Paraphoma</taxon>
    </lineage>
</organism>
<comment type="pathway">
    <text evidence="2">Mycotoxin biosynthesis.</text>
</comment>
<keyword evidence="6 7" id="KW-0408">Iron</keyword>
<keyword evidence="9" id="KW-1133">Transmembrane helix</keyword>
<evidence type="ECO:0000256" key="6">
    <source>
        <dbReference type="ARBA" id="ARBA00023004"/>
    </source>
</evidence>
<feature type="binding site" description="axial binding residue" evidence="7">
    <location>
        <position position="466"/>
    </location>
    <ligand>
        <name>heme</name>
        <dbReference type="ChEBI" id="CHEBI:30413"/>
    </ligand>
    <ligandPart>
        <name>Fe</name>
        <dbReference type="ChEBI" id="CHEBI:18248"/>
    </ligandPart>
</feature>
<dbReference type="PROSITE" id="PS00086">
    <property type="entry name" value="CYTOCHROME_P450"/>
    <property type="match status" value="1"/>
</dbReference>
<evidence type="ECO:0000256" key="3">
    <source>
        <dbReference type="ARBA" id="ARBA00010617"/>
    </source>
</evidence>
<comment type="cofactor">
    <cofactor evidence="1 7">
        <name>heme</name>
        <dbReference type="ChEBI" id="CHEBI:30413"/>
    </cofactor>
</comment>
<dbReference type="PANTHER" id="PTHR46206">
    <property type="entry name" value="CYTOCHROME P450"/>
    <property type="match status" value="1"/>
</dbReference>
<dbReference type="Proteomes" id="UP000813461">
    <property type="component" value="Unassembled WGS sequence"/>
</dbReference>
<dbReference type="GO" id="GO:0020037">
    <property type="term" value="F:heme binding"/>
    <property type="evidence" value="ECO:0007669"/>
    <property type="project" value="InterPro"/>
</dbReference>
<keyword evidence="9" id="KW-0472">Membrane</keyword>
<dbReference type="InterPro" id="IPR002403">
    <property type="entry name" value="Cyt_P450_E_grp-IV"/>
</dbReference>
<protein>
    <submittedName>
        <fullName evidence="10">Ent-kaurene oxidase</fullName>
    </submittedName>
</protein>
<keyword evidence="5 8" id="KW-0560">Oxidoreductase</keyword>
<reference evidence="10" key="1">
    <citation type="journal article" date="2021" name="Nat. Commun.">
        <title>Genetic determinants of endophytism in the Arabidopsis root mycobiome.</title>
        <authorList>
            <person name="Mesny F."/>
            <person name="Miyauchi S."/>
            <person name="Thiergart T."/>
            <person name="Pickel B."/>
            <person name="Atanasova L."/>
            <person name="Karlsson M."/>
            <person name="Huettel B."/>
            <person name="Barry K.W."/>
            <person name="Haridas S."/>
            <person name="Chen C."/>
            <person name="Bauer D."/>
            <person name="Andreopoulos W."/>
            <person name="Pangilinan J."/>
            <person name="LaButti K."/>
            <person name="Riley R."/>
            <person name="Lipzen A."/>
            <person name="Clum A."/>
            <person name="Drula E."/>
            <person name="Henrissat B."/>
            <person name="Kohler A."/>
            <person name="Grigoriev I.V."/>
            <person name="Martin F.M."/>
            <person name="Hacquard S."/>
        </authorList>
    </citation>
    <scope>NUCLEOTIDE SEQUENCE</scope>
    <source>
        <strain evidence="10">MPI-SDFR-AT-0120</strain>
    </source>
</reference>
<evidence type="ECO:0000313" key="10">
    <source>
        <dbReference type="EMBL" id="KAH7090346.1"/>
    </source>
</evidence>
<feature type="transmembrane region" description="Helical" evidence="9">
    <location>
        <begin position="20"/>
        <end position="43"/>
    </location>
</feature>
<keyword evidence="7 8" id="KW-0349">Heme</keyword>
<dbReference type="Pfam" id="PF00067">
    <property type="entry name" value="p450"/>
    <property type="match status" value="1"/>
</dbReference>
<dbReference type="InterPro" id="IPR036396">
    <property type="entry name" value="Cyt_P450_sf"/>
</dbReference>
<evidence type="ECO:0000256" key="2">
    <source>
        <dbReference type="ARBA" id="ARBA00004685"/>
    </source>
</evidence>